<feature type="region of interest" description="Disordered" evidence="10">
    <location>
        <begin position="276"/>
        <end position="300"/>
    </location>
</feature>
<dbReference type="GO" id="GO:0016740">
    <property type="term" value="F:transferase activity"/>
    <property type="evidence" value="ECO:0007669"/>
    <property type="project" value="UniProtKB-KW"/>
</dbReference>
<feature type="compositionally biased region" description="Polar residues" evidence="10">
    <location>
        <begin position="291"/>
        <end position="300"/>
    </location>
</feature>
<evidence type="ECO:0000256" key="6">
    <source>
        <dbReference type="ARBA" id="ARBA00022741"/>
    </source>
</evidence>
<protein>
    <recommendedName>
        <fullName evidence="3">tRNA dimethylallyltransferase</fullName>
        <ecNumber evidence="3">2.5.1.75</ecNumber>
    </recommendedName>
</protein>
<keyword evidence="7" id="KW-0067">ATP-binding</keyword>
<dbReference type="InterPro" id="IPR018022">
    <property type="entry name" value="IPT"/>
</dbReference>
<name>A0ABQ7GLP3_DUNSA</name>
<dbReference type="Pfam" id="PF01715">
    <property type="entry name" value="IPPT"/>
    <property type="match status" value="2"/>
</dbReference>
<keyword evidence="8" id="KW-0460">Magnesium</keyword>
<evidence type="ECO:0000313" key="11">
    <source>
        <dbReference type="EMBL" id="KAF5835533.1"/>
    </source>
</evidence>
<comment type="catalytic activity">
    <reaction evidence="9">
        <text>adenosine(37) in tRNA + dimethylallyl diphosphate = N(6)-dimethylallyladenosine(37) in tRNA + diphosphate</text>
        <dbReference type="Rhea" id="RHEA:26482"/>
        <dbReference type="Rhea" id="RHEA-COMP:10162"/>
        <dbReference type="Rhea" id="RHEA-COMP:10375"/>
        <dbReference type="ChEBI" id="CHEBI:33019"/>
        <dbReference type="ChEBI" id="CHEBI:57623"/>
        <dbReference type="ChEBI" id="CHEBI:74411"/>
        <dbReference type="ChEBI" id="CHEBI:74415"/>
        <dbReference type="EC" id="2.5.1.75"/>
    </reaction>
</comment>
<comment type="caution">
    <text evidence="11">The sequence shown here is derived from an EMBL/GenBank/DDBJ whole genome shotgun (WGS) entry which is preliminary data.</text>
</comment>
<reference evidence="11" key="1">
    <citation type="submission" date="2017-08" db="EMBL/GenBank/DDBJ databases">
        <authorList>
            <person name="Polle J.E."/>
            <person name="Barry K."/>
            <person name="Cushman J."/>
            <person name="Schmutz J."/>
            <person name="Tran D."/>
            <person name="Hathwaick L.T."/>
            <person name="Yim W.C."/>
            <person name="Jenkins J."/>
            <person name="Mckie-Krisberg Z.M."/>
            <person name="Prochnik S."/>
            <person name="Lindquist E."/>
            <person name="Dockter R.B."/>
            <person name="Adam C."/>
            <person name="Molina H."/>
            <person name="Bunkerborg J."/>
            <person name="Jin E."/>
            <person name="Buchheim M."/>
            <person name="Magnuson J."/>
        </authorList>
    </citation>
    <scope>NUCLEOTIDE SEQUENCE</scope>
    <source>
        <strain evidence="11">CCAP 19/18</strain>
    </source>
</reference>
<evidence type="ECO:0000256" key="8">
    <source>
        <dbReference type="ARBA" id="ARBA00022842"/>
    </source>
</evidence>
<keyword evidence="5" id="KW-0819">tRNA processing</keyword>
<keyword evidence="12" id="KW-1185">Reference proteome</keyword>
<keyword evidence="4 11" id="KW-0808">Transferase</keyword>
<evidence type="ECO:0000313" key="12">
    <source>
        <dbReference type="Proteomes" id="UP000815325"/>
    </source>
</evidence>
<dbReference type="SUPFAM" id="SSF52540">
    <property type="entry name" value="P-loop containing nucleoside triphosphate hydrolases"/>
    <property type="match status" value="1"/>
</dbReference>
<dbReference type="InterPro" id="IPR039657">
    <property type="entry name" value="Dimethylallyltransferase"/>
</dbReference>
<comment type="similarity">
    <text evidence="2">Belongs to the IPP transferase family.</text>
</comment>
<dbReference type="PANTHER" id="PTHR11088">
    <property type="entry name" value="TRNA DIMETHYLALLYLTRANSFERASE"/>
    <property type="match status" value="1"/>
</dbReference>
<sequence length="426" mass="45481">MDARTHSSNTKDCKQPVIVITGPTAVGKTGVGLDVALALNGEVISADSVQVMCLLPLPAAAALAAAGLPVSERKGVPHHLIDVLDVHEDYSAGRFHDEARAVICDVVARGRTPIVVGGTGFYLRFLQEGKPKAGKTTPEVAAAMREAIQKCLAAPACAFGALVPELVSACTFGALPPQLVSTASGALVPGLVSSCAFSALMPQAWQEEALRLGIPGGPDSLSPNQKWDSAVKLLGAWGDEDAMHKIALELNNYYRLERALAVLHLTGRKRAEVDIGAQTQDSTGEEDDCASVSSSDTSQQHTRDFDFRPFFLHRNRELLHRRCNARVVDMVLGLGLLDEAAMLLSKGISSSDGSAAPGSMAGKAVGYRQAIEWMLQMTDAEAVQRDDVVELVEAICTNTHKLVRHQMTWFRDNGTYKVGCMSQGIL</sequence>
<dbReference type="HAMAP" id="MF_00185">
    <property type="entry name" value="IPP_trans"/>
    <property type="match status" value="1"/>
</dbReference>
<evidence type="ECO:0000256" key="2">
    <source>
        <dbReference type="ARBA" id="ARBA00005842"/>
    </source>
</evidence>
<proteinExistence type="inferred from homology"/>
<dbReference type="Gene3D" id="3.40.50.300">
    <property type="entry name" value="P-loop containing nucleotide triphosphate hydrolases"/>
    <property type="match status" value="1"/>
</dbReference>
<evidence type="ECO:0000256" key="7">
    <source>
        <dbReference type="ARBA" id="ARBA00022840"/>
    </source>
</evidence>
<evidence type="ECO:0000256" key="4">
    <source>
        <dbReference type="ARBA" id="ARBA00022679"/>
    </source>
</evidence>
<dbReference type="PANTHER" id="PTHR11088:SF60">
    <property type="entry name" value="TRNA DIMETHYLALLYLTRANSFERASE"/>
    <property type="match status" value="1"/>
</dbReference>
<evidence type="ECO:0000256" key="5">
    <source>
        <dbReference type="ARBA" id="ARBA00022694"/>
    </source>
</evidence>
<evidence type="ECO:0000256" key="3">
    <source>
        <dbReference type="ARBA" id="ARBA00012665"/>
    </source>
</evidence>
<keyword evidence="6" id="KW-0547">Nucleotide-binding</keyword>
<organism evidence="11 12">
    <name type="scientific">Dunaliella salina</name>
    <name type="common">Green alga</name>
    <name type="synonym">Protococcus salinus</name>
    <dbReference type="NCBI Taxonomy" id="3046"/>
    <lineage>
        <taxon>Eukaryota</taxon>
        <taxon>Viridiplantae</taxon>
        <taxon>Chlorophyta</taxon>
        <taxon>core chlorophytes</taxon>
        <taxon>Chlorophyceae</taxon>
        <taxon>CS clade</taxon>
        <taxon>Chlamydomonadales</taxon>
        <taxon>Dunaliellaceae</taxon>
        <taxon>Dunaliella</taxon>
    </lineage>
</organism>
<dbReference type="EMBL" id="MU069700">
    <property type="protein sequence ID" value="KAF5835533.1"/>
    <property type="molecule type" value="Genomic_DNA"/>
</dbReference>
<dbReference type="EC" id="2.5.1.75" evidence="3"/>
<gene>
    <name evidence="11" type="ORF">DUNSADRAFT_7231</name>
</gene>
<evidence type="ECO:0000256" key="10">
    <source>
        <dbReference type="SAM" id="MobiDB-lite"/>
    </source>
</evidence>
<evidence type="ECO:0000256" key="9">
    <source>
        <dbReference type="ARBA" id="ARBA00049563"/>
    </source>
</evidence>
<accession>A0ABQ7GLP3</accession>
<comment type="cofactor">
    <cofactor evidence="1">
        <name>Mg(2+)</name>
        <dbReference type="ChEBI" id="CHEBI:18420"/>
    </cofactor>
</comment>
<evidence type="ECO:0000256" key="1">
    <source>
        <dbReference type="ARBA" id="ARBA00001946"/>
    </source>
</evidence>
<dbReference type="InterPro" id="IPR027417">
    <property type="entry name" value="P-loop_NTPase"/>
</dbReference>
<dbReference type="Proteomes" id="UP000815325">
    <property type="component" value="Unassembled WGS sequence"/>
</dbReference>